<dbReference type="Proteomes" id="UP000666240">
    <property type="component" value="Unassembled WGS sequence"/>
</dbReference>
<feature type="region of interest" description="Disordered" evidence="1">
    <location>
        <begin position="1"/>
        <end position="55"/>
    </location>
</feature>
<dbReference type="AlphaFoldDB" id="A0A8J7UG07"/>
<accession>A0A8J7UG07</accession>
<name>A0A8J7UG07_9HYPH</name>
<gene>
    <name evidence="2" type="ORF">J5Y06_03190</name>
</gene>
<feature type="compositionally biased region" description="Basic and acidic residues" evidence="1">
    <location>
        <begin position="10"/>
        <end position="33"/>
    </location>
</feature>
<evidence type="ECO:0000313" key="2">
    <source>
        <dbReference type="EMBL" id="MBP0437659.1"/>
    </source>
</evidence>
<protein>
    <submittedName>
        <fullName evidence="2">Uncharacterized protein</fullName>
    </submittedName>
</protein>
<proteinExistence type="predicted"/>
<organism evidence="2 3">
    <name type="scientific">Tianweitania sediminis</name>
    <dbReference type="NCBI Taxonomy" id="1502156"/>
    <lineage>
        <taxon>Bacteria</taxon>
        <taxon>Pseudomonadati</taxon>
        <taxon>Pseudomonadota</taxon>
        <taxon>Alphaproteobacteria</taxon>
        <taxon>Hyphomicrobiales</taxon>
        <taxon>Phyllobacteriaceae</taxon>
        <taxon>Tianweitania</taxon>
    </lineage>
</organism>
<evidence type="ECO:0000313" key="3">
    <source>
        <dbReference type="Proteomes" id="UP000666240"/>
    </source>
</evidence>
<reference evidence="2" key="1">
    <citation type="submission" date="2021-03" db="EMBL/GenBank/DDBJ databases">
        <title>Genome sequencing and assembly of Tianweitania sediminis.</title>
        <authorList>
            <person name="Chhetri G."/>
        </authorList>
    </citation>
    <scope>NUCLEOTIDE SEQUENCE</scope>
    <source>
        <strain evidence="2">Z8</strain>
    </source>
</reference>
<dbReference type="EMBL" id="JAGIYY010000001">
    <property type="protein sequence ID" value="MBP0437659.1"/>
    <property type="molecule type" value="Genomic_DNA"/>
</dbReference>
<comment type="caution">
    <text evidence="2">The sequence shown here is derived from an EMBL/GenBank/DDBJ whole genome shotgun (WGS) entry which is preliminary data.</text>
</comment>
<sequence length="55" mass="6132">MSTENPAAKPNDDKLKDRHRDVTSANEDMKQDFQQDDDQPPPHSDKVGGLRGNPS</sequence>
<dbReference type="RefSeq" id="WP_209333652.1">
    <property type="nucleotide sequence ID" value="NZ_JAGIYY010000001.1"/>
</dbReference>
<evidence type="ECO:0000256" key="1">
    <source>
        <dbReference type="SAM" id="MobiDB-lite"/>
    </source>
</evidence>
<keyword evidence="3" id="KW-1185">Reference proteome</keyword>